<keyword evidence="8" id="KW-0408">Iron</keyword>
<dbReference type="InterPro" id="IPR013785">
    <property type="entry name" value="Aldolase_TIM"/>
</dbReference>
<dbReference type="InterPro" id="IPR036188">
    <property type="entry name" value="FAD/NAD-bd_sf"/>
</dbReference>
<reference evidence="12" key="1">
    <citation type="submission" date="2020-05" db="EMBL/GenBank/DDBJ databases">
        <authorList>
            <person name="Chiriac C."/>
            <person name="Salcher M."/>
            <person name="Ghai R."/>
            <person name="Kavagutti S V."/>
        </authorList>
    </citation>
    <scope>NUCLEOTIDE SEQUENCE</scope>
</reference>
<evidence type="ECO:0000256" key="6">
    <source>
        <dbReference type="ARBA" id="ARBA00022723"/>
    </source>
</evidence>
<evidence type="ECO:0000256" key="7">
    <source>
        <dbReference type="ARBA" id="ARBA00023002"/>
    </source>
</evidence>
<dbReference type="Pfam" id="PF00724">
    <property type="entry name" value="Oxidored_FMN"/>
    <property type="match status" value="1"/>
</dbReference>
<dbReference type="GO" id="GO:0051536">
    <property type="term" value="F:iron-sulfur cluster binding"/>
    <property type="evidence" value="ECO:0007669"/>
    <property type="project" value="UniProtKB-KW"/>
</dbReference>
<name>A0A6J7P5J7_9ZZZZ</name>
<keyword evidence="6" id="KW-0479">Metal-binding</keyword>
<keyword evidence="5" id="KW-0288">FMN</keyword>
<feature type="domain" description="FAD/NAD(P)-binding" evidence="11">
    <location>
        <begin position="177"/>
        <end position="292"/>
    </location>
</feature>
<evidence type="ECO:0000256" key="3">
    <source>
        <dbReference type="ARBA" id="ARBA00011048"/>
    </source>
</evidence>
<organism evidence="12">
    <name type="scientific">freshwater metagenome</name>
    <dbReference type="NCBI Taxonomy" id="449393"/>
    <lineage>
        <taxon>unclassified sequences</taxon>
        <taxon>metagenomes</taxon>
        <taxon>ecological metagenomes</taxon>
    </lineage>
</organism>
<dbReference type="PANTHER" id="PTHR42917">
    <property type="entry name" value="2,4-DIENOYL-COA REDUCTASE"/>
    <property type="match status" value="1"/>
</dbReference>
<dbReference type="InterPro" id="IPR051793">
    <property type="entry name" value="NADH:flavin_oxidoreductase"/>
</dbReference>
<comment type="similarity">
    <text evidence="3">In the N-terminal section; belongs to the NADH:flavin oxidoreductase/NADH oxidase family.</text>
</comment>
<dbReference type="InterPro" id="IPR001155">
    <property type="entry name" value="OxRdtase_FMN_N"/>
</dbReference>
<dbReference type="Gene3D" id="3.40.50.720">
    <property type="entry name" value="NAD(P)-binding Rossmann-like Domain"/>
    <property type="match status" value="1"/>
</dbReference>
<dbReference type="PRINTS" id="PR00419">
    <property type="entry name" value="ADXRDTASE"/>
</dbReference>
<dbReference type="Gene3D" id="3.20.20.70">
    <property type="entry name" value="Aldolase class I"/>
    <property type="match status" value="1"/>
</dbReference>
<dbReference type="SUPFAM" id="SSF51971">
    <property type="entry name" value="Nucleotide-binding domain"/>
    <property type="match status" value="1"/>
</dbReference>
<dbReference type="Gene3D" id="3.50.50.60">
    <property type="entry name" value="FAD/NAD(P)-binding domain"/>
    <property type="match status" value="1"/>
</dbReference>
<dbReference type="Pfam" id="PF07992">
    <property type="entry name" value="Pyr_redox_2"/>
    <property type="match status" value="1"/>
</dbReference>
<dbReference type="EMBL" id="CAFBON010000190">
    <property type="protein sequence ID" value="CAB4999775.1"/>
    <property type="molecule type" value="Genomic_DNA"/>
</dbReference>
<comment type="cofactor">
    <cofactor evidence="2">
        <name>[4Fe-4S] cluster</name>
        <dbReference type="ChEBI" id="CHEBI:49883"/>
    </cofactor>
</comment>
<feature type="domain" description="NADH:flavin oxidoreductase/NADH oxidase N-terminal" evidence="10">
    <location>
        <begin position="2"/>
        <end position="126"/>
    </location>
</feature>
<evidence type="ECO:0000256" key="5">
    <source>
        <dbReference type="ARBA" id="ARBA00022643"/>
    </source>
</evidence>
<dbReference type="PANTHER" id="PTHR42917:SF2">
    <property type="entry name" value="2,4-DIENOYL-COA REDUCTASE [(2E)-ENOYL-COA-PRODUCING]"/>
    <property type="match status" value="1"/>
</dbReference>
<comment type="cofactor">
    <cofactor evidence="1">
        <name>FMN</name>
        <dbReference type="ChEBI" id="CHEBI:58210"/>
    </cofactor>
</comment>
<accession>A0A6J7P5J7</accession>
<dbReference type="GO" id="GO:0016491">
    <property type="term" value="F:oxidoreductase activity"/>
    <property type="evidence" value="ECO:0007669"/>
    <property type="project" value="UniProtKB-KW"/>
</dbReference>
<evidence type="ECO:0000256" key="8">
    <source>
        <dbReference type="ARBA" id="ARBA00023004"/>
    </source>
</evidence>
<evidence type="ECO:0000259" key="11">
    <source>
        <dbReference type="Pfam" id="PF07992"/>
    </source>
</evidence>
<dbReference type="SUPFAM" id="SSF51395">
    <property type="entry name" value="FMN-linked oxidoreductases"/>
    <property type="match status" value="1"/>
</dbReference>
<evidence type="ECO:0000256" key="2">
    <source>
        <dbReference type="ARBA" id="ARBA00001966"/>
    </source>
</evidence>
<sequence length="444" mass="47307">MVGNRLALGVRICGDEFIDGGTTIDEAVEVAKLVEATGQVDYINTSIGVATASLFMIEASMHIPPGYAMFIPSAIRKAVDLPVVGVGRFKDPLQAERALDEGHCDLVGVVRGQIADPDFASKSRSGATEDIRLCLSCNQECVGRMGLNRWLGCIENPRTGRESQGVGLSRPASKRRNVMVVGAGPAGLQAAIAAARNGHTVTVYEKEPVPGGQVRLAASVPNRAEFGDMIRNQIIECQRLGVTIEYGVGVWPGLVEEKRPDHVVVAMGAEPQRPWWVPNDAQRVCDVRDVLTGAASPTGTVVVIDEIGFHHATSVGELLADRGCSVEIVTPGMVVGQDLGITLDMENWWMRATKKGIVQTTDLVPMGLEAGETVNTLNLLHHPTGSNVVRTPDWVVLAVPAGPVEWLYSDLKAAGWSVDRVGDCLAPRRAHAAVIEGERAGAAV</sequence>
<evidence type="ECO:0000256" key="1">
    <source>
        <dbReference type="ARBA" id="ARBA00001917"/>
    </source>
</evidence>
<evidence type="ECO:0000259" key="10">
    <source>
        <dbReference type="Pfam" id="PF00724"/>
    </source>
</evidence>
<proteinExistence type="inferred from homology"/>
<protein>
    <submittedName>
        <fullName evidence="12">Unannotated protein</fullName>
    </submittedName>
</protein>
<dbReference type="AlphaFoldDB" id="A0A6J7P5J7"/>
<dbReference type="InterPro" id="IPR023753">
    <property type="entry name" value="FAD/NAD-binding_dom"/>
</dbReference>
<dbReference type="GO" id="GO:0010181">
    <property type="term" value="F:FMN binding"/>
    <property type="evidence" value="ECO:0007669"/>
    <property type="project" value="InterPro"/>
</dbReference>
<dbReference type="SUPFAM" id="SSF51905">
    <property type="entry name" value="FAD/NAD(P)-binding domain"/>
    <property type="match status" value="1"/>
</dbReference>
<keyword evidence="7" id="KW-0560">Oxidoreductase</keyword>
<gene>
    <name evidence="12" type="ORF">UFOPK3954_01665</name>
</gene>
<evidence type="ECO:0000256" key="9">
    <source>
        <dbReference type="ARBA" id="ARBA00023014"/>
    </source>
</evidence>
<dbReference type="GO" id="GO:0046872">
    <property type="term" value="F:metal ion binding"/>
    <property type="evidence" value="ECO:0007669"/>
    <property type="project" value="UniProtKB-KW"/>
</dbReference>
<evidence type="ECO:0000256" key="4">
    <source>
        <dbReference type="ARBA" id="ARBA00022630"/>
    </source>
</evidence>
<keyword evidence="4" id="KW-0285">Flavoprotein</keyword>
<keyword evidence="9" id="KW-0411">Iron-sulfur</keyword>
<evidence type="ECO:0000313" key="12">
    <source>
        <dbReference type="EMBL" id="CAB4999775.1"/>
    </source>
</evidence>